<dbReference type="Pfam" id="PF00083">
    <property type="entry name" value="Sugar_tr"/>
    <property type="match status" value="1"/>
</dbReference>
<feature type="transmembrane region" description="Helical" evidence="5">
    <location>
        <begin position="104"/>
        <end position="125"/>
    </location>
</feature>
<feature type="domain" description="Major facilitator superfamily (MFS) profile" evidence="6">
    <location>
        <begin position="55"/>
        <end position="483"/>
    </location>
</feature>
<reference evidence="7" key="1">
    <citation type="submission" date="2022-11" db="UniProtKB">
        <authorList>
            <consortium name="EnsemblMetazoa"/>
        </authorList>
    </citation>
    <scope>IDENTIFICATION</scope>
</reference>
<dbReference type="EnsemblMetazoa" id="XM_021041192.2">
    <property type="protein sequence ID" value="XP_020896851.1"/>
    <property type="gene ID" value="LOC110235711"/>
</dbReference>
<accession>A0A913X090</accession>
<dbReference type="Gene3D" id="1.20.1250.20">
    <property type="entry name" value="MFS general substrate transporter like domains"/>
    <property type="match status" value="1"/>
</dbReference>
<evidence type="ECO:0000256" key="5">
    <source>
        <dbReference type="SAM" id="Phobius"/>
    </source>
</evidence>
<dbReference type="OrthoDB" id="5970406at2759"/>
<dbReference type="InterPro" id="IPR005829">
    <property type="entry name" value="Sugar_transporter_CS"/>
</dbReference>
<feature type="transmembrane region" description="Helical" evidence="5">
    <location>
        <begin position="223"/>
        <end position="241"/>
    </location>
</feature>
<feature type="transmembrane region" description="Helical" evidence="5">
    <location>
        <begin position="457"/>
        <end position="478"/>
    </location>
</feature>
<keyword evidence="8" id="KW-1185">Reference proteome</keyword>
<feature type="transmembrane region" description="Helical" evidence="5">
    <location>
        <begin position="137"/>
        <end position="161"/>
    </location>
</feature>
<feature type="transmembrane region" description="Helical" evidence="5">
    <location>
        <begin position="397"/>
        <end position="418"/>
    </location>
</feature>
<sequence>MAVSTEKVLESVGGFGWYQLRLCFMLGYMCLFVSMVLMVMTFSTAEPPWKCTLNSTSCTLNGTFKLGDDNFDLRCKIQRSDWEFSVERDFDSIVTEWDLVCDNAVYVSIVNSTTFLLFIFGSMLSSLVSDKFGRKPVVYPFGLFACLCGFLSAFAQTYWVFALFRSLAGIGVGGFTICSFVLVIEYTGEPYRSRVGFSIWYAWVLALVLLALLGYLIPSWRTLSIATSVPGVVSVIFWWFSPESLRWLIVKGRTDEAIKVLQDIARVNKKVPPDDDVVLEKSGITENQKLGNIKDLFATKTIGLRTLISWYCWGVSGLVYYGISLSTPSVGGNMYLNFFISAVCEGIGMMIGIFLLDKMGRKKTIVANVWLAGLAMVVGAVLKFYDDGGDGYLAGKVISSMVLGKVFIIIVFDGVYIYTSEMFPTVVRNTAMGTSTSAARIGSATAPYIIYSERVHALMPFSFMAVAAVVCGILCLLLPETSKTSMPDTVQQVQKNGGNCSQAMMALNIEDEDDDAQKFT</sequence>
<dbReference type="OMA" id="TIVANVW"/>
<feature type="transmembrane region" description="Helical" evidence="5">
    <location>
        <begin position="199"/>
        <end position="217"/>
    </location>
</feature>
<feature type="transmembrane region" description="Helical" evidence="5">
    <location>
        <begin position="302"/>
        <end position="323"/>
    </location>
</feature>
<dbReference type="GeneID" id="110235711"/>
<feature type="transmembrane region" description="Helical" evidence="5">
    <location>
        <begin position="167"/>
        <end position="187"/>
    </location>
</feature>
<dbReference type="InterPro" id="IPR005828">
    <property type="entry name" value="MFS_sugar_transport-like"/>
</dbReference>
<dbReference type="GO" id="GO:0022857">
    <property type="term" value="F:transmembrane transporter activity"/>
    <property type="evidence" value="ECO:0007669"/>
    <property type="project" value="InterPro"/>
</dbReference>
<dbReference type="Proteomes" id="UP000887567">
    <property type="component" value="Unplaced"/>
</dbReference>
<evidence type="ECO:0000313" key="8">
    <source>
        <dbReference type="Proteomes" id="UP000887567"/>
    </source>
</evidence>
<proteinExistence type="predicted"/>
<evidence type="ECO:0000259" key="6">
    <source>
        <dbReference type="PROSITE" id="PS50850"/>
    </source>
</evidence>
<feature type="transmembrane region" description="Helical" evidence="5">
    <location>
        <begin position="335"/>
        <end position="356"/>
    </location>
</feature>
<evidence type="ECO:0000256" key="4">
    <source>
        <dbReference type="ARBA" id="ARBA00023136"/>
    </source>
</evidence>
<dbReference type="PANTHER" id="PTHR24064">
    <property type="entry name" value="SOLUTE CARRIER FAMILY 22 MEMBER"/>
    <property type="match status" value="1"/>
</dbReference>
<feature type="transmembrane region" description="Helical" evidence="5">
    <location>
        <begin position="20"/>
        <end position="40"/>
    </location>
</feature>
<name>A0A913X090_EXADI</name>
<dbReference type="PROSITE" id="PS00216">
    <property type="entry name" value="SUGAR_TRANSPORT_1"/>
    <property type="match status" value="2"/>
</dbReference>
<evidence type="ECO:0000256" key="2">
    <source>
        <dbReference type="ARBA" id="ARBA00022692"/>
    </source>
</evidence>
<dbReference type="InterPro" id="IPR020846">
    <property type="entry name" value="MFS_dom"/>
</dbReference>
<dbReference type="KEGG" id="epa:110235711"/>
<evidence type="ECO:0000313" key="7">
    <source>
        <dbReference type="EnsemblMetazoa" id="XP_020896851.1"/>
    </source>
</evidence>
<keyword evidence="4 5" id="KW-0472">Membrane</keyword>
<evidence type="ECO:0000256" key="1">
    <source>
        <dbReference type="ARBA" id="ARBA00004141"/>
    </source>
</evidence>
<dbReference type="CDD" id="cd17317">
    <property type="entry name" value="MFS_SLC22"/>
    <property type="match status" value="1"/>
</dbReference>
<keyword evidence="2 5" id="KW-0812">Transmembrane</keyword>
<comment type="subcellular location">
    <subcellularLocation>
        <location evidence="1">Membrane</location>
        <topology evidence="1">Multi-pass membrane protein</topology>
    </subcellularLocation>
</comment>
<keyword evidence="3 5" id="KW-1133">Transmembrane helix</keyword>
<dbReference type="InterPro" id="IPR036259">
    <property type="entry name" value="MFS_trans_sf"/>
</dbReference>
<dbReference type="PROSITE" id="PS00217">
    <property type="entry name" value="SUGAR_TRANSPORT_2"/>
    <property type="match status" value="1"/>
</dbReference>
<dbReference type="PROSITE" id="PS50850">
    <property type="entry name" value="MFS"/>
    <property type="match status" value="1"/>
</dbReference>
<protein>
    <recommendedName>
        <fullName evidence="6">Major facilitator superfamily (MFS) profile domain-containing protein</fullName>
    </recommendedName>
</protein>
<organism evidence="7 8">
    <name type="scientific">Exaiptasia diaphana</name>
    <name type="common">Tropical sea anemone</name>
    <name type="synonym">Aiptasia pulchella</name>
    <dbReference type="NCBI Taxonomy" id="2652724"/>
    <lineage>
        <taxon>Eukaryota</taxon>
        <taxon>Metazoa</taxon>
        <taxon>Cnidaria</taxon>
        <taxon>Anthozoa</taxon>
        <taxon>Hexacorallia</taxon>
        <taxon>Actiniaria</taxon>
        <taxon>Aiptasiidae</taxon>
        <taxon>Exaiptasia</taxon>
    </lineage>
</organism>
<evidence type="ECO:0000256" key="3">
    <source>
        <dbReference type="ARBA" id="ARBA00022989"/>
    </source>
</evidence>
<dbReference type="RefSeq" id="XP_020896851.1">
    <property type="nucleotide sequence ID" value="XM_021041192.2"/>
</dbReference>
<dbReference type="SUPFAM" id="SSF103473">
    <property type="entry name" value="MFS general substrate transporter"/>
    <property type="match status" value="1"/>
</dbReference>
<feature type="transmembrane region" description="Helical" evidence="5">
    <location>
        <begin position="365"/>
        <end position="385"/>
    </location>
</feature>
<dbReference type="AlphaFoldDB" id="A0A913X090"/>
<dbReference type="GO" id="GO:0016020">
    <property type="term" value="C:membrane"/>
    <property type="evidence" value="ECO:0007669"/>
    <property type="project" value="UniProtKB-SubCell"/>
</dbReference>